<dbReference type="EMBL" id="FNEN01000003">
    <property type="protein sequence ID" value="SDI53425.1"/>
    <property type="molecule type" value="Genomic_DNA"/>
</dbReference>
<reference evidence="2 3" key="1">
    <citation type="submission" date="2016-10" db="EMBL/GenBank/DDBJ databases">
        <authorList>
            <person name="de Groot N.N."/>
        </authorList>
    </citation>
    <scope>NUCLEOTIDE SEQUENCE [LARGE SCALE GENOMIC DNA]</scope>
    <source>
        <strain evidence="2 3">DSM 21771</strain>
    </source>
</reference>
<dbReference type="Gene3D" id="3.90.640.20">
    <property type="entry name" value="Heat-shock cognate protein, ATPase"/>
    <property type="match status" value="1"/>
</dbReference>
<dbReference type="Pfam" id="PF11738">
    <property type="entry name" value="DUF3298"/>
    <property type="match status" value="1"/>
</dbReference>
<dbReference type="InterPro" id="IPR021729">
    <property type="entry name" value="DUF3298"/>
</dbReference>
<dbReference type="Gene3D" id="3.30.565.40">
    <property type="entry name" value="Fervidobacterium nodosum Rt17-B1 like"/>
    <property type="match status" value="1"/>
</dbReference>
<feature type="domain" description="DUF3298" evidence="1">
    <location>
        <begin position="144"/>
        <end position="215"/>
    </location>
</feature>
<accession>A0A1G8LCP8</accession>
<keyword evidence="3" id="KW-1185">Reference proteome</keyword>
<gene>
    <name evidence="2" type="ORF">SAMN04488123_10324</name>
</gene>
<evidence type="ECO:0000313" key="2">
    <source>
        <dbReference type="EMBL" id="SDI53425.1"/>
    </source>
</evidence>
<dbReference type="AlphaFoldDB" id="A0A1G8LCP8"/>
<sequence length="233" mass="26427">MQDDNHQFRITALYVCFTLPAHMYTLRESDNVNVSALPVGIVPWHILQPWVDMYYAEVAGWTNPQAEAGMNVAIQQQVQQLLYDQGYGDGVSELTGGFDLKNNQRHVLSLTHTVYSFAGGAHGMTVERALTFDSRTGRAYTLTELFAPGVDFIPRLNAIIQAQLEERGWFEHILGPYEGITTEQPFYVADKTLVIYFDLYELMPYVYGIPYFPISVYAIMDLINEDGPLGWIL</sequence>
<protein>
    <recommendedName>
        <fullName evidence="1">DUF3298 domain-containing protein</fullName>
    </recommendedName>
</protein>
<evidence type="ECO:0000259" key="1">
    <source>
        <dbReference type="Pfam" id="PF11738"/>
    </source>
</evidence>
<proteinExistence type="predicted"/>
<dbReference type="InterPro" id="IPR037126">
    <property type="entry name" value="PdaC/RsiV-like_sf"/>
</dbReference>
<name>A0A1G8LCP8_9BACI</name>
<organism evidence="2 3">
    <name type="scientific">Natribacillus halophilus</name>
    <dbReference type="NCBI Taxonomy" id="549003"/>
    <lineage>
        <taxon>Bacteria</taxon>
        <taxon>Bacillati</taxon>
        <taxon>Bacillota</taxon>
        <taxon>Bacilli</taxon>
        <taxon>Bacillales</taxon>
        <taxon>Bacillaceae</taxon>
        <taxon>Natribacillus</taxon>
    </lineage>
</organism>
<evidence type="ECO:0000313" key="3">
    <source>
        <dbReference type="Proteomes" id="UP000198853"/>
    </source>
</evidence>
<dbReference type="Proteomes" id="UP000198853">
    <property type="component" value="Unassembled WGS sequence"/>
</dbReference>